<dbReference type="EMBL" id="QFYR01000001">
    <property type="protein sequence ID" value="RAK56666.1"/>
    <property type="molecule type" value="Genomic_DNA"/>
</dbReference>
<evidence type="ECO:0000313" key="1">
    <source>
        <dbReference type="EMBL" id="RAK56666.1"/>
    </source>
</evidence>
<organism evidence="1 2">
    <name type="scientific">Phenylobacterium deserti</name>
    <dbReference type="NCBI Taxonomy" id="1914756"/>
    <lineage>
        <taxon>Bacteria</taxon>
        <taxon>Pseudomonadati</taxon>
        <taxon>Pseudomonadota</taxon>
        <taxon>Alphaproteobacteria</taxon>
        <taxon>Caulobacterales</taxon>
        <taxon>Caulobacteraceae</taxon>
        <taxon>Phenylobacterium</taxon>
    </lineage>
</organism>
<comment type="caution">
    <text evidence="1">The sequence shown here is derived from an EMBL/GenBank/DDBJ whole genome shotgun (WGS) entry which is preliminary data.</text>
</comment>
<dbReference type="Proteomes" id="UP000249725">
    <property type="component" value="Unassembled WGS sequence"/>
</dbReference>
<keyword evidence="2" id="KW-1185">Reference proteome</keyword>
<name>A0A328ASJ9_9CAUL</name>
<accession>A0A328ASJ9</accession>
<sequence>MAYVRKKLPAFVGEGELRYRGFQGQVAYEIQGEPTTLKAGPSRLRGSLTATPEVAKEAFREGEGVLTLETGAQFRITLLGHSSGSDTAYFEMRV</sequence>
<dbReference type="AlphaFoldDB" id="A0A328ASJ9"/>
<dbReference type="OrthoDB" id="7189694at2"/>
<dbReference type="RefSeq" id="WP_111513017.1">
    <property type="nucleotide sequence ID" value="NZ_QFYR01000001.1"/>
</dbReference>
<reference evidence="2" key="1">
    <citation type="submission" date="2018-05" db="EMBL/GenBank/DDBJ databases">
        <authorList>
            <person name="Li X."/>
        </authorList>
    </citation>
    <scope>NUCLEOTIDE SEQUENCE [LARGE SCALE GENOMIC DNA]</scope>
    <source>
        <strain evidence="2">YIM 73061</strain>
    </source>
</reference>
<proteinExistence type="predicted"/>
<protein>
    <submittedName>
        <fullName evidence="1">Uncharacterized protein</fullName>
    </submittedName>
</protein>
<evidence type="ECO:0000313" key="2">
    <source>
        <dbReference type="Proteomes" id="UP000249725"/>
    </source>
</evidence>
<gene>
    <name evidence="1" type="ORF">DJ018_01415</name>
</gene>